<dbReference type="GO" id="GO:0008483">
    <property type="term" value="F:transaminase activity"/>
    <property type="evidence" value="ECO:0007669"/>
    <property type="project" value="UniProtKB-KW"/>
</dbReference>
<dbReference type="RefSeq" id="WP_151112456.1">
    <property type="nucleotide sequence ID" value="NZ_WKJQ01000001.1"/>
</dbReference>
<evidence type="ECO:0000256" key="1">
    <source>
        <dbReference type="RuleBase" id="RU004508"/>
    </source>
</evidence>
<dbReference type="SUPFAM" id="SSF53383">
    <property type="entry name" value="PLP-dependent transferases"/>
    <property type="match status" value="1"/>
</dbReference>
<gene>
    <name evidence="2" type="ORF">GJR99_12000</name>
</gene>
<dbReference type="InterPro" id="IPR015424">
    <property type="entry name" value="PyrdxlP-dep_Trfase"/>
</dbReference>
<proteinExistence type="inferred from homology"/>
<evidence type="ECO:0000313" key="2">
    <source>
        <dbReference type="EMBL" id="MRW97291.1"/>
    </source>
</evidence>
<dbReference type="PANTHER" id="PTHR30244">
    <property type="entry name" value="TRANSAMINASE"/>
    <property type="match status" value="1"/>
</dbReference>
<dbReference type="CDD" id="cd00616">
    <property type="entry name" value="AHBA_syn"/>
    <property type="match status" value="1"/>
</dbReference>
<dbReference type="GO" id="GO:0030170">
    <property type="term" value="F:pyridoxal phosphate binding"/>
    <property type="evidence" value="ECO:0007669"/>
    <property type="project" value="TreeGrafter"/>
</dbReference>
<comment type="similarity">
    <text evidence="1">Belongs to the DegT/DnrJ/EryC1 family.</text>
</comment>
<name>A0A6A8G8F1_9EURY</name>
<dbReference type="InterPro" id="IPR000653">
    <property type="entry name" value="DegT/StrS_aminotransferase"/>
</dbReference>
<dbReference type="Gene3D" id="3.90.1150.10">
    <property type="entry name" value="Aspartate Aminotransferase, domain 1"/>
    <property type="match status" value="1"/>
</dbReference>
<keyword evidence="1" id="KW-0663">Pyridoxal phosphate</keyword>
<evidence type="ECO:0000313" key="3">
    <source>
        <dbReference type="Proteomes" id="UP000443423"/>
    </source>
</evidence>
<dbReference type="EMBL" id="WKJQ01000001">
    <property type="protein sequence ID" value="MRW97291.1"/>
    <property type="molecule type" value="Genomic_DNA"/>
</dbReference>
<accession>A0A6A8G8F1</accession>
<dbReference type="Proteomes" id="UP000443423">
    <property type="component" value="Unassembled WGS sequence"/>
</dbReference>
<keyword evidence="3" id="KW-1185">Reference proteome</keyword>
<reference evidence="2 3" key="1">
    <citation type="submission" date="2019-11" db="EMBL/GenBank/DDBJ databases">
        <title>Whole genome sequence of Haloferax sp. MBLA0078.</title>
        <authorList>
            <person name="Seo M.-J."/>
            <person name="Cho E.-S."/>
        </authorList>
    </citation>
    <scope>NUCLEOTIDE SEQUENCE [LARGE SCALE GENOMIC DNA]</scope>
    <source>
        <strain evidence="2 3">MBLA0078</strain>
    </source>
</reference>
<organism evidence="2 3">
    <name type="scientific">Haloferax marinum</name>
    <dbReference type="NCBI Taxonomy" id="2666143"/>
    <lineage>
        <taxon>Archaea</taxon>
        <taxon>Methanobacteriati</taxon>
        <taxon>Methanobacteriota</taxon>
        <taxon>Stenosarchaea group</taxon>
        <taxon>Halobacteria</taxon>
        <taxon>Halobacteriales</taxon>
        <taxon>Haloferacaceae</taxon>
        <taxon>Haloferax</taxon>
    </lineage>
</organism>
<dbReference type="GO" id="GO:0000271">
    <property type="term" value="P:polysaccharide biosynthetic process"/>
    <property type="evidence" value="ECO:0007669"/>
    <property type="project" value="TreeGrafter"/>
</dbReference>
<dbReference type="PIRSF" id="PIRSF000390">
    <property type="entry name" value="PLP_StrS"/>
    <property type="match status" value="1"/>
</dbReference>
<dbReference type="PANTHER" id="PTHR30244:SF34">
    <property type="entry name" value="DTDP-4-AMINO-4,6-DIDEOXYGALACTOSE TRANSAMINASE"/>
    <property type="match status" value="1"/>
</dbReference>
<keyword evidence="2" id="KW-0808">Transferase</keyword>
<dbReference type="InterPro" id="IPR015422">
    <property type="entry name" value="PyrdxlP-dep_Trfase_small"/>
</dbReference>
<comment type="caution">
    <text evidence="2">The sequence shown here is derived from an EMBL/GenBank/DDBJ whole genome shotgun (WGS) entry which is preliminary data.</text>
</comment>
<dbReference type="AlphaFoldDB" id="A0A6A8G8F1"/>
<sequence>MIPIANPEMGQAEKDRVVEVMDSGMLADGPEVRSFEDEFASYCGTEHAVATSNGTTALHAALKAVGIGAGDRVLTTPFSFIATANAIRLTGADPVFADVDAATYNLDPEVVEEVLREQGDEIDAILAVHLYGLPCDLTRLSELALEYDIPLIEDAAQAHGATFEGDKVGSFGDAACFSFYPTKNMTTGEGGMITTSNDEVDDKAQRFINHGRTAKYGHSEVGHNFRMTSMSAAIGRVQLERLPEYIEARRANAETLTEGLSSTSLTLPFEPEDRTHVYHQYTIRTEDRDDLRSYLEDHDVGSGVYYPTCMHEQPVYDDIDHDAPVGEQVASEVLSLPVHPTLSEGNLDHIIEVIQDYE</sequence>
<dbReference type="Gene3D" id="3.40.640.10">
    <property type="entry name" value="Type I PLP-dependent aspartate aminotransferase-like (Major domain)"/>
    <property type="match status" value="1"/>
</dbReference>
<protein>
    <submittedName>
        <fullName evidence="2">Aminotransferase class I/II-fold pyridoxal phosphate-dependent enzyme</fullName>
    </submittedName>
</protein>
<dbReference type="InterPro" id="IPR015421">
    <property type="entry name" value="PyrdxlP-dep_Trfase_major"/>
</dbReference>
<dbReference type="Pfam" id="PF01041">
    <property type="entry name" value="DegT_DnrJ_EryC1"/>
    <property type="match status" value="1"/>
</dbReference>
<keyword evidence="2" id="KW-0032">Aminotransferase</keyword>
<dbReference type="OrthoDB" id="10355at2157"/>